<evidence type="ECO:0000256" key="1">
    <source>
        <dbReference type="SAM" id="Phobius"/>
    </source>
</evidence>
<organism evidence="2 3">
    <name type="scientific">Agaribacillus aureus</name>
    <dbReference type="NCBI Taxonomy" id="3051825"/>
    <lineage>
        <taxon>Bacteria</taxon>
        <taxon>Pseudomonadati</taxon>
        <taxon>Bacteroidota</taxon>
        <taxon>Cytophagia</taxon>
        <taxon>Cytophagales</taxon>
        <taxon>Splendidivirgaceae</taxon>
        <taxon>Agaribacillus</taxon>
    </lineage>
</organism>
<proteinExistence type="predicted"/>
<name>A0ABT8LGZ3_9BACT</name>
<keyword evidence="1" id="KW-0472">Membrane</keyword>
<dbReference type="EMBL" id="JAUJEB010000013">
    <property type="protein sequence ID" value="MDN5217075.1"/>
    <property type="molecule type" value="Genomic_DNA"/>
</dbReference>
<evidence type="ECO:0000313" key="2">
    <source>
        <dbReference type="EMBL" id="MDN5217075.1"/>
    </source>
</evidence>
<gene>
    <name evidence="2" type="ORF">QQ020_33700</name>
</gene>
<reference evidence="2" key="1">
    <citation type="submission" date="2023-06" db="EMBL/GenBank/DDBJ databases">
        <title>Genomic of Agaribacillus aureum.</title>
        <authorList>
            <person name="Wang G."/>
        </authorList>
    </citation>
    <scope>NUCLEOTIDE SEQUENCE</scope>
    <source>
        <strain evidence="2">BMA12</strain>
    </source>
</reference>
<protein>
    <submittedName>
        <fullName evidence="2">Uncharacterized protein</fullName>
    </submittedName>
</protein>
<keyword evidence="3" id="KW-1185">Reference proteome</keyword>
<dbReference type="RefSeq" id="WP_346762412.1">
    <property type="nucleotide sequence ID" value="NZ_JAUJEB010000013.1"/>
</dbReference>
<comment type="caution">
    <text evidence="2">The sequence shown here is derived from an EMBL/GenBank/DDBJ whole genome shotgun (WGS) entry which is preliminary data.</text>
</comment>
<dbReference type="Proteomes" id="UP001172083">
    <property type="component" value="Unassembled WGS sequence"/>
</dbReference>
<feature type="transmembrane region" description="Helical" evidence="1">
    <location>
        <begin position="15"/>
        <end position="33"/>
    </location>
</feature>
<evidence type="ECO:0000313" key="3">
    <source>
        <dbReference type="Proteomes" id="UP001172083"/>
    </source>
</evidence>
<accession>A0ABT8LGZ3</accession>
<keyword evidence="1" id="KW-1133">Transmembrane helix</keyword>
<feature type="transmembrane region" description="Helical" evidence="1">
    <location>
        <begin position="53"/>
        <end position="70"/>
    </location>
</feature>
<sequence>MLNFDWLSGVSAETAKWIFLIFFGLIGVLVVLIPNDYVFEGVPQGDRRWWNNLKLWAIGVLLILSFIYYIF</sequence>
<keyword evidence="1" id="KW-0812">Transmembrane</keyword>